<name>A0AAW9RRP5_9HYPH</name>
<dbReference type="RefSeq" id="WP_340329278.1">
    <property type="nucleotide sequence ID" value="NZ_JAZHOF010000003.1"/>
</dbReference>
<evidence type="ECO:0000313" key="3">
    <source>
        <dbReference type="Proteomes" id="UP001378188"/>
    </source>
</evidence>
<keyword evidence="2" id="KW-0489">Methyltransferase</keyword>
<feature type="domain" description="Methyltransferase type 11" evidence="1">
    <location>
        <begin position="419"/>
        <end position="467"/>
    </location>
</feature>
<dbReference type="AlphaFoldDB" id="A0AAW9RRP5"/>
<dbReference type="InterPro" id="IPR011050">
    <property type="entry name" value="Pectin_lyase_fold/virulence"/>
</dbReference>
<dbReference type="InterPro" id="IPR029063">
    <property type="entry name" value="SAM-dependent_MTases_sf"/>
</dbReference>
<dbReference type="SUPFAM" id="SSF53335">
    <property type="entry name" value="S-adenosyl-L-methionine-dependent methyltransferases"/>
    <property type="match status" value="1"/>
</dbReference>
<reference evidence="2 3" key="1">
    <citation type="submission" date="2024-02" db="EMBL/GenBank/DDBJ databases">
        <title>Genome analysis and characterization of Microbaculum marinisediminis sp. nov., isolated from marine sediment.</title>
        <authorList>
            <person name="Du Z.-J."/>
            <person name="Ye Y.-Q."/>
            <person name="Zhang Z.-R."/>
            <person name="Yuan S.-M."/>
            <person name="Zhang X.-Y."/>
        </authorList>
    </citation>
    <scope>NUCLEOTIDE SEQUENCE [LARGE SCALE GENOMIC DNA]</scope>
    <source>
        <strain evidence="2 3">SDUM1044001</strain>
    </source>
</reference>
<organism evidence="2 3">
    <name type="scientific">Microbaculum marinum</name>
    <dbReference type="NCBI Taxonomy" id="1764581"/>
    <lineage>
        <taxon>Bacteria</taxon>
        <taxon>Pseudomonadati</taxon>
        <taxon>Pseudomonadota</taxon>
        <taxon>Alphaproteobacteria</taxon>
        <taxon>Hyphomicrobiales</taxon>
        <taxon>Tepidamorphaceae</taxon>
        <taxon>Microbaculum</taxon>
    </lineage>
</organism>
<dbReference type="EMBL" id="JAZHOF010000003">
    <property type="protein sequence ID" value="MEJ8571579.1"/>
    <property type="molecule type" value="Genomic_DNA"/>
</dbReference>
<sequence length="552" mass="59053">MLRAVHTAAPGATILVAPEIIDIDTSLTVSVPLKLASSSQERPLLRFLTADTRLVIEAGASGGSVAGIDIAGRGHREGSLLEIEGVDDFTVTSTGIGRCEGLGFAMRESSNVRMEQVFVSDVGLGGGEIVHCRNVDLDIVMTMIGRRARADALTLAGVSGKVALAARDVSGNAINVRHSPEGAPSASAPLRLHVHAVECFRALGILGNSDTPLEAISADVVAEDVEDWAVLLNNCDGLEVAMQTRRSEPLRLDGRAGARNCTIAIATDRPDRIVTAGGSKENTISEVAMANWPPPPRAPSATSFKPRFSPHEVEDTCTVCGWHGVFRRTQDKIRETFACGACRASLRYRAQAQALLSVVEGGRYATLRALAAEGGLADKSVFEPGQAGPFRPYLRQAPVYKSSLFDPRMRSGDLVNGIECQDLTATSFGPETFDLVVTSDIMEHVRRPDAAWTELHRILKPGGYHVFSIPVTAKMAEKCVSRVDTSGDEDRLLMPAVYHGDGSGGLSLVYTDFGADLLDILDGYGLPTIAVPYATDDDMCGRVLSFVSRRRR</sequence>
<dbReference type="InterPro" id="IPR013216">
    <property type="entry name" value="Methyltransf_11"/>
</dbReference>
<evidence type="ECO:0000259" key="1">
    <source>
        <dbReference type="Pfam" id="PF08241"/>
    </source>
</evidence>
<dbReference type="Gene3D" id="3.40.50.150">
    <property type="entry name" value="Vaccinia Virus protein VP39"/>
    <property type="match status" value="1"/>
</dbReference>
<keyword evidence="2" id="KW-0808">Transferase</keyword>
<evidence type="ECO:0000313" key="2">
    <source>
        <dbReference type="EMBL" id="MEJ8571579.1"/>
    </source>
</evidence>
<dbReference type="GO" id="GO:0032259">
    <property type="term" value="P:methylation"/>
    <property type="evidence" value="ECO:0007669"/>
    <property type="project" value="UniProtKB-KW"/>
</dbReference>
<accession>A0AAW9RRP5</accession>
<comment type="caution">
    <text evidence="2">The sequence shown here is derived from an EMBL/GenBank/DDBJ whole genome shotgun (WGS) entry which is preliminary data.</text>
</comment>
<protein>
    <submittedName>
        <fullName evidence="2">Methyltransferase domain-containing protein</fullName>
    </submittedName>
</protein>
<dbReference type="GO" id="GO:0008757">
    <property type="term" value="F:S-adenosylmethionine-dependent methyltransferase activity"/>
    <property type="evidence" value="ECO:0007669"/>
    <property type="project" value="InterPro"/>
</dbReference>
<dbReference type="Pfam" id="PF08241">
    <property type="entry name" value="Methyltransf_11"/>
    <property type="match status" value="1"/>
</dbReference>
<proteinExistence type="predicted"/>
<keyword evidence="3" id="KW-1185">Reference proteome</keyword>
<dbReference type="Proteomes" id="UP001378188">
    <property type="component" value="Unassembled WGS sequence"/>
</dbReference>
<dbReference type="SUPFAM" id="SSF51126">
    <property type="entry name" value="Pectin lyase-like"/>
    <property type="match status" value="1"/>
</dbReference>
<gene>
    <name evidence="2" type="ORF">V3328_08850</name>
</gene>